<gene>
    <name evidence="1" type="ordered locus">Pro_1110</name>
</gene>
<dbReference type="HOGENOM" id="CLU_1331361_0_0_3"/>
<dbReference type="PATRIC" id="fig|167539.5.peg.1160"/>
<sequence>MNNFLSNQLSIERVIEIGLIYWIKSKCQSIDEIELKIIGLKLNPFGSEVEKLIIKGKNINFRNLPIQELKLETNKIKLALNIMNKKTDLVTIKNEFNISGQLSATQKQLNQIFISEEWGWLGDWITQTFFDDEKFSELYINNNLFRVKAFNESRSQSKEKILILKSIRGKAILQEKESSQGKEFPMDKSIYIKQLFIKDSKLYIDIISKVIP</sequence>
<dbReference type="Proteomes" id="UP000001420">
    <property type="component" value="Chromosome"/>
</dbReference>
<dbReference type="OrthoDB" id="460303at2"/>
<dbReference type="AlphaFoldDB" id="Q7VBI2"/>
<dbReference type="EMBL" id="AE017126">
    <property type="protein sequence ID" value="AAQ00155.1"/>
    <property type="molecule type" value="Genomic_DNA"/>
</dbReference>
<organism evidence="1 2">
    <name type="scientific">Prochlorococcus marinus (strain SARG / CCMP1375 / SS120)</name>
    <dbReference type="NCBI Taxonomy" id="167539"/>
    <lineage>
        <taxon>Bacteria</taxon>
        <taxon>Bacillati</taxon>
        <taxon>Cyanobacteriota</taxon>
        <taxon>Cyanophyceae</taxon>
        <taxon>Synechococcales</taxon>
        <taxon>Prochlorococcaceae</taxon>
        <taxon>Prochlorococcus</taxon>
    </lineage>
</organism>
<evidence type="ECO:0000313" key="1">
    <source>
        <dbReference type="EMBL" id="AAQ00155.1"/>
    </source>
</evidence>
<dbReference type="STRING" id="167539.Pro_1110"/>
<name>Q7VBI2_PROMA</name>
<keyword evidence="2" id="KW-1185">Reference proteome</keyword>
<evidence type="ECO:0008006" key="3">
    <source>
        <dbReference type="Google" id="ProtNLM"/>
    </source>
</evidence>
<evidence type="ECO:0000313" key="2">
    <source>
        <dbReference type="Proteomes" id="UP000001420"/>
    </source>
</evidence>
<dbReference type="EnsemblBacteria" id="AAQ00155">
    <property type="protein sequence ID" value="AAQ00155"/>
    <property type="gene ID" value="Pro_1110"/>
</dbReference>
<proteinExistence type="predicted"/>
<accession>Q7VBI2</accession>
<reference evidence="1 2" key="1">
    <citation type="journal article" date="2003" name="Proc. Natl. Acad. Sci. U.S.A.">
        <title>Genome sequence of the cyanobacterium Prochlorococcus marinus SS120, a nearly minimal oxyphototrophic genome.</title>
        <authorList>
            <person name="Dufresne A."/>
            <person name="Salanoubat M."/>
            <person name="Partensky F."/>
            <person name="Artiguenave F."/>
            <person name="Axmann I.M."/>
            <person name="Barbe V."/>
            <person name="Duprat S."/>
            <person name="Galperin M.Y."/>
            <person name="Koonin E.V."/>
            <person name="Le Gall F."/>
            <person name="Makarova K.S."/>
            <person name="Ostrowski M."/>
            <person name="Oztas S."/>
            <person name="Robert C."/>
            <person name="Rogozin I.B."/>
            <person name="Scanlan D.J."/>
            <person name="Tandeau de Marsac N."/>
            <person name="Weissenbach J."/>
            <person name="Wincker P."/>
            <person name="Wolf Y.I."/>
            <person name="Hess W.R."/>
        </authorList>
    </citation>
    <scope>NUCLEOTIDE SEQUENCE [LARGE SCALE GENOMIC DNA]</scope>
    <source>
        <strain evidence="2">SARG / CCMP1375 / SS120</strain>
    </source>
</reference>
<dbReference type="KEGG" id="pma:Pro_1110"/>
<protein>
    <recommendedName>
        <fullName evidence="3">DUF2993 domain-containing protein</fullName>
    </recommendedName>
</protein>
<dbReference type="eggNOG" id="ENOG5030PJP">
    <property type="taxonomic scope" value="Bacteria"/>
</dbReference>
<dbReference type="RefSeq" id="WP_011125262.1">
    <property type="nucleotide sequence ID" value="NC_005042.1"/>
</dbReference>